<accession>A0ABY0H050</accession>
<sequence length="1126" mass="127829">MADMDEETKRETERAEREERRQAVLKKHQDFIDATIQKLDLTKDKIDASNDAELKEWLARRLKGVTERLAHIENEKDSFRKDAKDSADHAKKLERQIADLKNRKGDLFNEVLGAMKEDHERDLRKRDDEGDTLRVALQKQEGATKDREDTFKAEKAKLQMEIKDQQKRAEDAEAAYNEQKESIKELEKTRRELEKKKQEVLNINERYDILQVEKSAVAKQLNEARVGRANAQRVASDVEAQIKSLEEHNKTYQTQLESLMREKNDLEESLRGEISDLQEKIREIERESEVVGSRRGSNEDHASTRAGENALESLEFDGNASQTSLQSDEENEGSQGGRSEGGASRKSEGEATRRLEEQLREKEGELARTKENATALENQLQQLKEKEGKLANAMDEIADLEEKVRQVQEKEKELDGVQESIAPRKDELNEKDEELIKVQQNAASLEDEVREPKEKEEELAKVQGNVIALKGKVQRLKENKEELAKEQQNIDSLKSRLRQFKDKDEELGKAKSNPAALRGQPRQLQESVAKNNKDIEQKDAEIARLTQELEKCQRERDDLKEQVDALTKQVLGANNARASLDSLQKDLESRRDDLESQVRASKEQKAAKQVEIDRLQGEVEKLQGEVDQLKKSVDTQRERADTNNAELWKRRDEIAQLRAALRQANEEVEKLQTDLQEARERAAPGAGNTGTGAMGQDVAAAEAFFNAKMADFAGQLDRLRESYEGDRDLQDLRDAVAASGARAETMFPEMARRLDGFIRSTGDYLNDMFHDVRGNGSQALRDRLEEMRDRLGRVEHFRNAYRAKLDGGEAGADAEQLQAGVEALTASAATLREQIQKLEEFLQALEAKQREWPAVEGNSSRSFQITLEQIELARQAEEVQVAGLQAGIRMLEDELASKAGQAPSPPPQDELLRLQGELDQARSDFQAVQDEAGQFVGEFVARLTDLSTLAREQITGRLNDQIDEFQNQIRNQPSAETASDDRLESQALAELLHDQRQWAQDVMEAADAMRTRAANQQFAHQGTQTDLTGDAGGFRFAAGGETWYSRHNVRVGGCCEGDWLLRTLNSLAFLFMIATVIAETRQYNAWRNGNAVTRALYMAADDNMYCLRTPNYDWFFEWLATLLSRR</sequence>
<feature type="compositionally biased region" description="Basic and acidic residues" evidence="2">
    <location>
        <begin position="343"/>
        <end position="371"/>
    </location>
</feature>
<feature type="region of interest" description="Disordered" evidence="2">
    <location>
        <begin position="118"/>
        <end position="150"/>
    </location>
</feature>
<proteinExistence type="predicted"/>
<dbReference type="Proteomes" id="UP000294003">
    <property type="component" value="Unassembled WGS sequence"/>
</dbReference>
<feature type="coiled-coil region" evidence="1">
    <location>
        <begin position="814"/>
        <end position="851"/>
    </location>
</feature>
<feature type="region of interest" description="Disordered" evidence="2">
    <location>
        <begin position="162"/>
        <end position="181"/>
    </location>
</feature>
<protein>
    <submittedName>
        <fullName evidence="3">Uncharacterized protein</fullName>
    </submittedName>
</protein>
<feature type="compositionally biased region" description="Basic and acidic residues" evidence="2">
    <location>
        <begin position="583"/>
        <end position="609"/>
    </location>
</feature>
<dbReference type="EMBL" id="QJNS01000257">
    <property type="protein sequence ID" value="RYO81226.1"/>
    <property type="molecule type" value="Genomic_DNA"/>
</dbReference>
<gene>
    <name evidence="3" type="ORF">DL762_007224</name>
</gene>
<feature type="compositionally biased region" description="Basic and acidic residues" evidence="2">
    <location>
        <begin position="162"/>
        <end position="171"/>
    </location>
</feature>
<keyword evidence="4" id="KW-1185">Reference proteome</keyword>
<dbReference type="PANTHER" id="PTHR43941">
    <property type="entry name" value="STRUCTURAL MAINTENANCE OF CHROMOSOMES PROTEIN 2"/>
    <property type="match status" value="1"/>
</dbReference>
<reference evidence="3 4" key="1">
    <citation type="submission" date="2018-06" db="EMBL/GenBank/DDBJ databases">
        <title>Complete Genomes of Monosporascus.</title>
        <authorList>
            <person name="Robinson A.J."/>
            <person name="Natvig D.O."/>
        </authorList>
    </citation>
    <scope>NUCLEOTIDE SEQUENCE [LARGE SCALE GENOMIC DNA]</scope>
    <source>
        <strain evidence="3 4">CBS 609.92</strain>
    </source>
</reference>
<feature type="coiled-coil region" evidence="1">
    <location>
        <begin position="62"/>
        <end position="110"/>
    </location>
</feature>
<feature type="region of interest" description="Disordered" evidence="2">
    <location>
        <begin position="482"/>
        <end position="535"/>
    </location>
</feature>
<feature type="region of interest" description="Disordered" evidence="2">
    <location>
        <begin position="573"/>
        <end position="609"/>
    </location>
</feature>
<dbReference type="PANTHER" id="PTHR43941:SF1">
    <property type="entry name" value="STRUCTURAL MAINTENANCE OF CHROMOSOMES PROTEIN 2"/>
    <property type="match status" value="1"/>
</dbReference>
<evidence type="ECO:0000256" key="2">
    <source>
        <dbReference type="SAM" id="MobiDB-lite"/>
    </source>
</evidence>
<feature type="region of interest" description="Disordered" evidence="2">
    <location>
        <begin position="1"/>
        <end position="23"/>
    </location>
</feature>
<feature type="compositionally biased region" description="Basic and acidic residues" evidence="2">
    <location>
        <begin position="499"/>
        <end position="509"/>
    </location>
</feature>
<keyword evidence="1" id="KW-0175">Coiled coil</keyword>
<comment type="caution">
    <text evidence="3">The sequence shown here is derived from an EMBL/GenBank/DDBJ whole genome shotgun (WGS) entry which is preliminary data.</text>
</comment>
<dbReference type="Gene3D" id="1.10.287.1490">
    <property type="match status" value="1"/>
</dbReference>
<evidence type="ECO:0000256" key="1">
    <source>
        <dbReference type="SAM" id="Coils"/>
    </source>
</evidence>
<name>A0ABY0H050_9PEZI</name>
<feature type="compositionally biased region" description="Basic and acidic residues" evidence="2">
    <location>
        <begin position="7"/>
        <end position="23"/>
    </location>
</feature>
<evidence type="ECO:0000313" key="3">
    <source>
        <dbReference type="EMBL" id="RYO81226.1"/>
    </source>
</evidence>
<feature type="compositionally biased region" description="Basic and acidic residues" evidence="2">
    <location>
        <begin position="118"/>
        <end position="132"/>
    </location>
</feature>
<dbReference type="InterPro" id="IPR019179">
    <property type="entry name" value="CC149"/>
</dbReference>
<feature type="region of interest" description="Disordered" evidence="2">
    <location>
        <begin position="284"/>
        <end position="373"/>
    </location>
</feature>
<organism evidence="3 4">
    <name type="scientific">Monosporascus cannonballus</name>
    <dbReference type="NCBI Taxonomy" id="155416"/>
    <lineage>
        <taxon>Eukaryota</taxon>
        <taxon>Fungi</taxon>
        <taxon>Dikarya</taxon>
        <taxon>Ascomycota</taxon>
        <taxon>Pezizomycotina</taxon>
        <taxon>Sordariomycetes</taxon>
        <taxon>Xylariomycetidae</taxon>
        <taxon>Xylariales</taxon>
        <taxon>Xylariales incertae sedis</taxon>
        <taxon>Monosporascus</taxon>
    </lineage>
</organism>
<dbReference type="Pfam" id="PF09789">
    <property type="entry name" value="CC149"/>
    <property type="match status" value="1"/>
</dbReference>
<evidence type="ECO:0000313" key="4">
    <source>
        <dbReference type="Proteomes" id="UP000294003"/>
    </source>
</evidence>